<evidence type="ECO:0000256" key="1">
    <source>
        <dbReference type="SAM" id="SignalP"/>
    </source>
</evidence>
<keyword evidence="3" id="KW-1185">Reference proteome</keyword>
<sequence length="160" mass="17653">MRLPLKLSGLLIAATLLATACQPASAPAESGLDTSMQKLDRQLLPNEEWQLSQQVIELSFCRNRTNEALLASEMELNGWRLTGEQSAFPPYRKEGLVALQQILAGESYLLWQRDGNVSAQRYYLVLPAEQSKGDVSEQLFPAVARLAAAPEICHTAVINE</sequence>
<dbReference type="OrthoDB" id="6237886at2"/>
<dbReference type="PROSITE" id="PS51257">
    <property type="entry name" value="PROKAR_LIPOPROTEIN"/>
    <property type="match status" value="1"/>
</dbReference>
<name>A0A432ZIM4_9GAMM</name>
<evidence type="ECO:0000313" key="3">
    <source>
        <dbReference type="Proteomes" id="UP000287908"/>
    </source>
</evidence>
<dbReference type="RefSeq" id="WP_126783388.1">
    <property type="nucleotide sequence ID" value="NZ_PIQF01000001.1"/>
</dbReference>
<gene>
    <name evidence="2" type="ORF">CWI81_01060</name>
</gene>
<proteinExistence type="predicted"/>
<evidence type="ECO:0000313" key="2">
    <source>
        <dbReference type="EMBL" id="RUO77122.1"/>
    </source>
</evidence>
<dbReference type="Proteomes" id="UP000287908">
    <property type="component" value="Unassembled WGS sequence"/>
</dbReference>
<keyword evidence="1" id="KW-0732">Signal</keyword>
<accession>A0A432ZIM4</accession>
<feature type="signal peptide" evidence="1">
    <location>
        <begin position="1"/>
        <end position="20"/>
    </location>
</feature>
<dbReference type="EMBL" id="PIQF01000001">
    <property type="protein sequence ID" value="RUO77122.1"/>
    <property type="molecule type" value="Genomic_DNA"/>
</dbReference>
<dbReference type="AlphaFoldDB" id="A0A432ZIM4"/>
<feature type="chain" id="PRO_5019236294" evidence="1">
    <location>
        <begin position="21"/>
        <end position="160"/>
    </location>
</feature>
<organism evidence="2 3">
    <name type="scientific">Idiomarina seosinensis</name>
    <dbReference type="NCBI Taxonomy" id="281739"/>
    <lineage>
        <taxon>Bacteria</taxon>
        <taxon>Pseudomonadati</taxon>
        <taxon>Pseudomonadota</taxon>
        <taxon>Gammaproteobacteria</taxon>
        <taxon>Alteromonadales</taxon>
        <taxon>Idiomarinaceae</taxon>
        <taxon>Idiomarina</taxon>
    </lineage>
</organism>
<reference evidence="2 3" key="1">
    <citation type="journal article" date="2011" name="Front. Microbiol.">
        <title>Genomic signatures of strain selection and enhancement in Bacillus atrophaeus var. globigii, a historical biowarfare simulant.</title>
        <authorList>
            <person name="Gibbons H.S."/>
            <person name="Broomall S.M."/>
            <person name="McNew L.A."/>
            <person name="Daligault H."/>
            <person name="Chapman C."/>
            <person name="Bruce D."/>
            <person name="Karavis M."/>
            <person name="Krepps M."/>
            <person name="McGregor P.A."/>
            <person name="Hong C."/>
            <person name="Park K.H."/>
            <person name="Akmal A."/>
            <person name="Feldman A."/>
            <person name="Lin J.S."/>
            <person name="Chang W.E."/>
            <person name="Higgs B.W."/>
            <person name="Demirev P."/>
            <person name="Lindquist J."/>
            <person name="Liem A."/>
            <person name="Fochler E."/>
            <person name="Read T.D."/>
            <person name="Tapia R."/>
            <person name="Johnson S."/>
            <person name="Bishop-Lilly K.A."/>
            <person name="Detter C."/>
            <person name="Han C."/>
            <person name="Sozhamannan S."/>
            <person name="Rosenzweig C.N."/>
            <person name="Skowronski E.W."/>
        </authorList>
    </citation>
    <scope>NUCLEOTIDE SEQUENCE [LARGE SCALE GENOMIC DNA]</scope>
    <source>
        <strain evidence="2 3">CL-SP19</strain>
    </source>
</reference>
<comment type="caution">
    <text evidence="2">The sequence shown here is derived from an EMBL/GenBank/DDBJ whole genome shotgun (WGS) entry which is preliminary data.</text>
</comment>
<protein>
    <submittedName>
        <fullName evidence="2">Uncharacterized protein</fullName>
    </submittedName>
</protein>